<dbReference type="EMBL" id="CP114014">
    <property type="protein sequence ID" value="XAY07297.1"/>
    <property type="molecule type" value="Genomic_DNA"/>
</dbReference>
<organism evidence="1">
    <name type="scientific">Paraconexibacter sp. AEG42_29</name>
    <dbReference type="NCBI Taxonomy" id="2997339"/>
    <lineage>
        <taxon>Bacteria</taxon>
        <taxon>Bacillati</taxon>
        <taxon>Actinomycetota</taxon>
        <taxon>Thermoleophilia</taxon>
        <taxon>Solirubrobacterales</taxon>
        <taxon>Paraconexibacteraceae</taxon>
        <taxon>Paraconexibacter</taxon>
    </lineage>
</organism>
<dbReference type="RefSeq" id="WP_354698496.1">
    <property type="nucleotide sequence ID" value="NZ_CP114014.1"/>
</dbReference>
<name>A0AAU7B0Y8_9ACTN</name>
<dbReference type="KEGG" id="parq:DSM112329_04178"/>
<gene>
    <name evidence="1" type="ORF">DSM112329_04178</name>
</gene>
<reference evidence="1" key="1">
    <citation type="submission" date="2022-12" db="EMBL/GenBank/DDBJ databases">
        <title>Paraconexibacter alkalitolerans sp. nov. and Baekduia alba sp. nov., isolated from soil and emended description of the genera Paraconexibacter (Chun et al., 2020) and Baekduia (An et al., 2020).</title>
        <authorList>
            <person name="Vieira S."/>
            <person name="Huber K.J."/>
            <person name="Geppert A."/>
            <person name="Wolf J."/>
            <person name="Neumann-Schaal M."/>
            <person name="Muesken M."/>
            <person name="Overmann J."/>
        </authorList>
    </citation>
    <scope>NUCLEOTIDE SEQUENCE</scope>
    <source>
        <strain evidence="1">AEG42_29</strain>
    </source>
</reference>
<sequence length="103" mass="11005">MQHVTHRQRVDAHLKAYLAQPATSRSPEAFAAFAAARGAPVRIVDAGGGAGPDRTWVRILNVDGIHGYDVDVAEPEPLVWPMDGAHPVAGGFTTMNVRAPGRR</sequence>
<protein>
    <submittedName>
        <fullName evidence="1">Uncharacterized protein</fullName>
    </submittedName>
</protein>
<proteinExistence type="predicted"/>
<accession>A0AAU7B0Y8</accession>
<evidence type="ECO:0000313" key="1">
    <source>
        <dbReference type="EMBL" id="XAY07297.1"/>
    </source>
</evidence>
<dbReference type="AlphaFoldDB" id="A0AAU7B0Y8"/>